<dbReference type="Pfam" id="PF13905">
    <property type="entry name" value="Thioredoxin_8"/>
    <property type="match status" value="1"/>
</dbReference>
<sequence>MKKNFLFILTFLPTLLLAQHTISGSFSPAKEYKFAFLYRVTPNAATFITNADVSSDGTFKMALDKSIVSGTFRLVYAQPQEDNYFDFIYNGKEDIAFDFNKNDGVKFTTSSENKMYASYNKSIALINQSIRNYYGSQKVDKDGYKSIFAILSKTQNEFEKASKGMLVNHFIKACRPYIPSVHEDVTTFSNNIKNYYFTNIDFSDDALQNSNFLIKNATSYVYGFVDRNVLNASYKENIDVAVKAIGNNPKVKKTILDIMWRKFAETGNESIANYITDNYLLDLAKADQDRKIMDAIVPFKNISLGKVAPDFDITLNINESTKLSALDSSENYILVFWSTNCSHCLEEVPQLEDYIKPIAKEKILVIAIALENDKARWDEMITDFPEFIHVFGEGKWNNEIGDNYNISGTPSYFILNSNKEIVAKPYDITSVKNYFDSRQVKTSKE</sequence>
<accession>A0A8H2QJM6</accession>
<gene>
    <name evidence="3" type="ORF">ES676_06160</name>
</gene>
<dbReference type="CDD" id="cd02966">
    <property type="entry name" value="TlpA_like_family"/>
    <property type="match status" value="1"/>
</dbReference>
<dbReference type="Gene3D" id="3.40.30.10">
    <property type="entry name" value="Glutaredoxin"/>
    <property type="match status" value="1"/>
</dbReference>
<comment type="caution">
    <text evidence="3">The sequence shown here is derived from an EMBL/GenBank/DDBJ whole genome shotgun (WGS) entry which is preliminary data.</text>
</comment>
<feature type="signal peptide" evidence="1">
    <location>
        <begin position="1"/>
        <end position="18"/>
    </location>
</feature>
<evidence type="ECO:0000256" key="1">
    <source>
        <dbReference type="SAM" id="SignalP"/>
    </source>
</evidence>
<dbReference type="SUPFAM" id="SSF52833">
    <property type="entry name" value="Thioredoxin-like"/>
    <property type="match status" value="1"/>
</dbReference>
<dbReference type="InterPro" id="IPR012336">
    <property type="entry name" value="Thioredoxin-like_fold"/>
</dbReference>
<name>A0A8H2QJM6_9FLAO</name>
<dbReference type="Proteomes" id="UP000323324">
    <property type="component" value="Unassembled WGS sequence"/>
</dbReference>
<dbReference type="RefSeq" id="WP_148369410.1">
    <property type="nucleotide sequence ID" value="NZ_VSKM01000005.1"/>
</dbReference>
<dbReference type="InterPro" id="IPR013766">
    <property type="entry name" value="Thioredoxin_domain"/>
</dbReference>
<protein>
    <submittedName>
        <fullName evidence="3">TlpA family protein disulfide reductase</fullName>
    </submittedName>
</protein>
<dbReference type="PROSITE" id="PS51352">
    <property type="entry name" value="THIOREDOXIN_2"/>
    <property type="match status" value="1"/>
</dbReference>
<dbReference type="AlphaFoldDB" id="A0A8H2QJM6"/>
<reference evidence="3 4" key="1">
    <citation type="submission" date="2019-08" db="EMBL/GenBank/DDBJ databases">
        <title>Genomes of Antarctic Bizionia species.</title>
        <authorList>
            <person name="Bowman J.P."/>
        </authorList>
    </citation>
    <scope>NUCLEOTIDE SEQUENCE [LARGE SCALE GENOMIC DNA]</scope>
    <source>
        <strain evidence="3 4">HFD</strain>
    </source>
</reference>
<keyword evidence="4" id="KW-1185">Reference proteome</keyword>
<proteinExistence type="predicted"/>
<evidence type="ECO:0000259" key="2">
    <source>
        <dbReference type="PROSITE" id="PS51352"/>
    </source>
</evidence>
<evidence type="ECO:0000313" key="4">
    <source>
        <dbReference type="Proteomes" id="UP000323324"/>
    </source>
</evidence>
<organism evidence="3 4">
    <name type="scientific">Bizionia saleffrena</name>
    <dbReference type="NCBI Taxonomy" id="291189"/>
    <lineage>
        <taxon>Bacteria</taxon>
        <taxon>Pseudomonadati</taxon>
        <taxon>Bacteroidota</taxon>
        <taxon>Flavobacteriia</taxon>
        <taxon>Flavobacteriales</taxon>
        <taxon>Flavobacteriaceae</taxon>
        <taxon>Bizionia</taxon>
    </lineage>
</organism>
<dbReference type="EMBL" id="VSKM01000005">
    <property type="protein sequence ID" value="TYB76033.1"/>
    <property type="molecule type" value="Genomic_DNA"/>
</dbReference>
<feature type="chain" id="PRO_5034009666" evidence="1">
    <location>
        <begin position="19"/>
        <end position="445"/>
    </location>
</feature>
<feature type="domain" description="Thioredoxin" evidence="2">
    <location>
        <begin position="302"/>
        <end position="440"/>
    </location>
</feature>
<keyword evidence="1" id="KW-0732">Signal</keyword>
<dbReference type="InterPro" id="IPR036249">
    <property type="entry name" value="Thioredoxin-like_sf"/>
</dbReference>
<evidence type="ECO:0000313" key="3">
    <source>
        <dbReference type="EMBL" id="TYB76033.1"/>
    </source>
</evidence>